<sequence>YFSGCISALNSTYIPFKAVKVPNLGAYRNRKGGVSQNVLAYYNFEGMVTYILPR</sequence>
<accession>M2ZEP9</accession>
<proteinExistence type="predicted"/>
<dbReference type="RefSeq" id="XP_007931277.1">
    <property type="nucleotide sequence ID" value="XM_007933086.1"/>
</dbReference>
<protein>
    <submittedName>
        <fullName evidence="1">Uncharacterized protein</fullName>
    </submittedName>
</protein>
<gene>
    <name evidence="1" type="ORF">MYCFIDRAFT_44956</name>
</gene>
<evidence type="ECO:0000313" key="2">
    <source>
        <dbReference type="Proteomes" id="UP000016932"/>
    </source>
</evidence>
<dbReference type="eggNOG" id="ENOG502R89D">
    <property type="taxonomic scope" value="Eukaryota"/>
</dbReference>
<keyword evidence="2" id="KW-1185">Reference proteome</keyword>
<dbReference type="AlphaFoldDB" id="M2ZEP9"/>
<dbReference type="KEGG" id="pfj:MYCFIDRAFT_44956"/>
<dbReference type="GeneID" id="19339615"/>
<name>M2ZEP9_PSEFD</name>
<dbReference type="HOGENOM" id="CLU_3056154_0_0_1"/>
<dbReference type="EMBL" id="KB446564">
    <property type="protein sequence ID" value="EME77604.1"/>
    <property type="molecule type" value="Genomic_DNA"/>
</dbReference>
<feature type="non-terminal residue" evidence="1">
    <location>
        <position position="1"/>
    </location>
</feature>
<dbReference type="OrthoDB" id="5421058at2759"/>
<evidence type="ECO:0000313" key="1">
    <source>
        <dbReference type="EMBL" id="EME77604.1"/>
    </source>
</evidence>
<dbReference type="VEuPathDB" id="FungiDB:MYCFIDRAFT_44956"/>
<dbReference type="Proteomes" id="UP000016932">
    <property type="component" value="Unassembled WGS sequence"/>
</dbReference>
<organism evidence="1 2">
    <name type="scientific">Pseudocercospora fijiensis (strain CIRAD86)</name>
    <name type="common">Black leaf streak disease fungus</name>
    <name type="synonym">Mycosphaerella fijiensis</name>
    <dbReference type="NCBI Taxonomy" id="383855"/>
    <lineage>
        <taxon>Eukaryota</taxon>
        <taxon>Fungi</taxon>
        <taxon>Dikarya</taxon>
        <taxon>Ascomycota</taxon>
        <taxon>Pezizomycotina</taxon>
        <taxon>Dothideomycetes</taxon>
        <taxon>Dothideomycetidae</taxon>
        <taxon>Mycosphaerellales</taxon>
        <taxon>Mycosphaerellaceae</taxon>
        <taxon>Pseudocercospora</taxon>
    </lineage>
</organism>
<reference evidence="1 2" key="1">
    <citation type="journal article" date="2012" name="PLoS Pathog.">
        <title>Diverse lifestyles and strategies of plant pathogenesis encoded in the genomes of eighteen Dothideomycetes fungi.</title>
        <authorList>
            <person name="Ohm R.A."/>
            <person name="Feau N."/>
            <person name="Henrissat B."/>
            <person name="Schoch C.L."/>
            <person name="Horwitz B.A."/>
            <person name="Barry K.W."/>
            <person name="Condon B.J."/>
            <person name="Copeland A.C."/>
            <person name="Dhillon B."/>
            <person name="Glaser F."/>
            <person name="Hesse C.N."/>
            <person name="Kosti I."/>
            <person name="LaButti K."/>
            <person name="Lindquist E.A."/>
            <person name="Lucas S."/>
            <person name="Salamov A.A."/>
            <person name="Bradshaw R.E."/>
            <person name="Ciuffetti L."/>
            <person name="Hamelin R.C."/>
            <person name="Kema G.H.J."/>
            <person name="Lawrence C."/>
            <person name="Scott J.A."/>
            <person name="Spatafora J.W."/>
            <person name="Turgeon B.G."/>
            <person name="de Wit P.J.G.M."/>
            <person name="Zhong S."/>
            <person name="Goodwin S.B."/>
            <person name="Grigoriev I.V."/>
        </authorList>
    </citation>
    <scope>NUCLEOTIDE SEQUENCE [LARGE SCALE GENOMIC DNA]</scope>
    <source>
        <strain evidence="1 2">CIRAD86</strain>
    </source>
</reference>